<evidence type="ECO:0000256" key="2">
    <source>
        <dbReference type="SAM" id="MobiDB-lite"/>
    </source>
</evidence>
<evidence type="ECO:0000256" key="1">
    <source>
        <dbReference type="SAM" id="Coils"/>
    </source>
</evidence>
<dbReference type="Gene3D" id="3.90.550.10">
    <property type="entry name" value="Spore Coat Polysaccharide Biosynthesis Protein SpsA, Chain A"/>
    <property type="match status" value="3"/>
</dbReference>
<dbReference type="GO" id="GO:0016740">
    <property type="term" value="F:transferase activity"/>
    <property type="evidence" value="ECO:0007669"/>
    <property type="project" value="UniProtKB-KW"/>
</dbReference>
<dbReference type="PANTHER" id="PTHR43685:SF2">
    <property type="entry name" value="GLYCOSYLTRANSFERASE 2-LIKE DOMAIN-CONTAINING PROTEIN"/>
    <property type="match status" value="1"/>
</dbReference>
<dbReference type="InterPro" id="IPR001173">
    <property type="entry name" value="Glyco_trans_2-like"/>
</dbReference>
<dbReference type="SUPFAM" id="SSF102588">
    <property type="entry name" value="LmbE-like"/>
    <property type="match status" value="1"/>
</dbReference>
<feature type="compositionally biased region" description="Low complexity" evidence="2">
    <location>
        <begin position="721"/>
        <end position="735"/>
    </location>
</feature>
<proteinExistence type="predicted"/>
<dbReference type="Proteomes" id="UP000198552">
    <property type="component" value="Unassembled WGS sequence"/>
</dbReference>
<organism evidence="4 5">
    <name type="scientific">Oryzisolibacter propanilivorax</name>
    <dbReference type="NCBI Taxonomy" id="1527607"/>
    <lineage>
        <taxon>Bacteria</taxon>
        <taxon>Pseudomonadati</taxon>
        <taxon>Pseudomonadota</taxon>
        <taxon>Betaproteobacteria</taxon>
        <taxon>Burkholderiales</taxon>
        <taxon>Comamonadaceae</taxon>
        <taxon>Oryzisolibacter</taxon>
    </lineage>
</organism>
<keyword evidence="5" id="KW-1185">Reference proteome</keyword>
<name>A0A1G9S4S0_9BURK</name>
<feature type="domain" description="Glycosyltransferase 2-like" evidence="3">
    <location>
        <begin position="779"/>
        <end position="939"/>
    </location>
</feature>
<dbReference type="CDD" id="cd04186">
    <property type="entry name" value="GT_2_like_c"/>
    <property type="match status" value="1"/>
</dbReference>
<protein>
    <submittedName>
        <fullName evidence="4">Glycosyltransferase, GT2 family</fullName>
    </submittedName>
</protein>
<dbReference type="SUPFAM" id="SSF53448">
    <property type="entry name" value="Nucleotide-diphospho-sugar transferases"/>
    <property type="match status" value="3"/>
</dbReference>
<dbReference type="InterPro" id="IPR050834">
    <property type="entry name" value="Glycosyltransf_2"/>
</dbReference>
<dbReference type="EMBL" id="FNHP01000004">
    <property type="protein sequence ID" value="SDM30558.1"/>
    <property type="molecule type" value="Genomic_DNA"/>
</dbReference>
<feature type="coiled-coil region" evidence="1">
    <location>
        <begin position="600"/>
        <end position="627"/>
    </location>
</feature>
<dbReference type="STRING" id="1527607.SAMN05428957_104110"/>
<gene>
    <name evidence="4" type="ORF">SAMN05428957_104110</name>
</gene>
<reference evidence="5" key="1">
    <citation type="submission" date="2016-10" db="EMBL/GenBank/DDBJ databases">
        <authorList>
            <person name="Varghese N."/>
            <person name="Submissions S."/>
        </authorList>
    </citation>
    <scope>NUCLEOTIDE SEQUENCE [LARGE SCALE GENOMIC DNA]</scope>
    <source>
        <strain evidence="5">EPL6</strain>
    </source>
</reference>
<dbReference type="Pfam" id="PF00535">
    <property type="entry name" value="Glycos_transf_2"/>
    <property type="match status" value="3"/>
</dbReference>
<dbReference type="InterPro" id="IPR003737">
    <property type="entry name" value="GlcNAc_PI_deacetylase-related"/>
</dbReference>
<keyword evidence="4" id="KW-0808">Transferase</keyword>
<feature type="region of interest" description="Disordered" evidence="2">
    <location>
        <begin position="540"/>
        <end position="559"/>
    </location>
</feature>
<feature type="region of interest" description="Disordered" evidence="2">
    <location>
        <begin position="721"/>
        <end position="742"/>
    </location>
</feature>
<evidence type="ECO:0000259" key="3">
    <source>
        <dbReference type="Pfam" id="PF00535"/>
    </source>
</evidence>
<evidence type="ECO:0000313" key="5">
    <source>
        <dbReference type="Proteomes" id="UP000198552"/>
    </source>
</evidence>
<dbReference type="RefSeq" id="WP_091568819.1">
    <property type="nucleotide sequence ID" value="NZ_FNHP01000004.1"/>
</dbReference>
<dbReference type="InterPro" id="IPR024078">
    <property type="entry name" value="LmbE-like_dom_sf"/>
</dbReference>
<dbReference type="Pfam" id="PF02585">
    <property type="entry name" value="PIG-L"/>
    <property type="match status" value="1"/>
</dbReference>
<dbReference type="PANTHER" id="PTHR43685">
    <property type="entry name" value="GLYCOSYLTRANSFERASE"/>
    <property type="match status" value="1"/>
</dbReference>
<dbReference type="CDD" id="cd04184">
    <property type="entry name" value="GT2_RfbC_Mx_like"/>
    <property type="match status" value="1"/>
</dbReference>
<dbReference type="Gene3D" id="3.40.50.10320">
    <property type="entry name" value="LmbE-like"/>
    <property type="match status" value="1"/>
</dbReference>
<sequence>MHISEADIAPYQSSPVPAAHAVLVFAPHPDDEIFGCGGALALHARAGHPVHVVLLTDGGHPGGRSSTSGAGYGASRLQESREAARLLGLPAPVCWGLADRAVQYGEALVQRMLDTIAELQADVIYAPSPWELHPDHRATCLAALEALRRLGALGQARQEHAPTLCLYEVSAALRPNRLVDISPVWEAKQAAMQVFVSQEAQLPYASFIGALNRFRALTLHPAATRAEAFECVTAQSLQAGGRLLIESERERLLARDVAVLPQDAPLVSVIVRSMGRPTLAQALTSVALQTYSHLEVVLVDAAGDGLPGADLQNLALPVQHVSAGRRLPRAEAANAGLRAARGDYLIFLDDDDWFYPDHIAKLVLASRRQPAFRALHTAIECVDEAGQPQGEVFDFPYAEGELRYGNFLPIHAVLFQRSLLDEGCAFDPAFDLYEDWDFWLQVEQRTPLGFVPGVSAAYRIQAGSGEGVQTDPQRSREATARLYAKWQVLQSEATFAQLIGRAVERRALLRRLNHETCQRQELQEQSQHLAAKLQQQALQAQQQADSARQDAHRLRQAHDQACAGRDEVLGQYRQSLQELQRAWAEHASAKADWAEEHVQRDRAQSRAAALELELQLARDHATNLQAVVDTTQAALQVTQHTLHAVCNEHATLQASRSWRWTRPLRQVVRGLRAMRSVQAAAGVARSRGMGPAAMAGRTVEVWRREGLQGVRQRVRRMLQPAAPEPAVVPGVPAGSGPSGGKPAPRDYTAWVAAYDTLGAPELALLQQQYTHLAERPVISIVMPVYSPQDDDLLRAIASVRAQVYPHWELCICDDTSPDERTRILLREQAAQEPRIRLAFHERNQHISAASNTAIALAQGAWIAFLDQDDELRPHTLLSVAQALAQHPQARVLYSDEDKIDGQGRRFDPYFKPDFNLGLLRSHNYMCHFAVYQHALIRELGGLRKGFEGAQDYDMVLRAIDAVPPQAVIHIPRVLYHWRTAVGSTASGHGNKSYAFKAGQRALREHLQRRQLRGDIAEAPEAPGMYRVRWRRPEPAPLVSIVIPTRNGHAILRQCLDSLRQTAYPHYEVIVVDNGSDEPATLDLLAERSRSGQIRVQRDDSPFNFSGLNNRAVRQAARGEFVLLMNNDIEITHPEWLDEMVGPAMEPGTGCVGARLWYPDGRLQHAGVVMVCGVAGHAHKLLGRGQHGYMGRAVLAQDFVAVTAACLLVRRSIYDEVGGLDEGLAVAFNDVDFCLKVYQAGYRNHWTPYAELVHHESVTRGYEDTPEKQTRFKGEIDTLQSRWTALIAHDPCYNPNLTAQAEDFSLAWPPGATLNELKAQ</sequence>
<feature type="compositionally biased region" description="Basic and acidic residues" evidence="2">
    <location>
        <begin position="547"/>
        <end position="559"/>
    </location>
</feature>
<feature type="domain" description="Glycosyltransferase 2-like" evidence="3">
    <location>
        <begin position="1039"/>
        <end position="1212"/>
    </location>
</feature>
<keyword evidence="1" id="KW-0175">Coiled coil</keyword>
<evidence type="ECO:0000313" key="4">
    <source>
        <dbReference type="EMBL" id="SDM30558.1"/>
    </source>
</evidence>
<accession>A0A1G9S4S0</accession>
<dbReference type="OrthoDB" id="9816564at2"/>
<feature type="domain" description="Glycosyltransferase 2-like" evidence="3">
    <location>
        <begin position="274"/>
        <end position="368"/>
    </location>
</feature>
<dbReference type="InterPro" id="IPR029044">
    <property type="entry name" value="Nucleotide-diphossugar_trans"/>
</dbReference>